<dbReference type="AlphaFoldDB" id="A0A2U8GRV9"/>
<proteinExistence type="predicted"/>
<dbReference type="RefSeq" id="WP_108949441.1">
    <property type="nucleotide sequence ID" value="NZ_CP022187.1"/>
</dbReference>
<name>A0A2U8GRV9_9RHOO</name>
<sequence length="175" mass="19298">MHNDKPLHQLHAEIDGRVDAIRAERADWLCGKGCDSCCRRLADIPRLTAAEWDLLQDGLKQMTAARLEDIDRKIAALAGTHTRPVVCPLLDEASGACPVYAQRPVACRTYGFYVQRELGLYCSDIESQVAEGMLSDVVWGNHDAIDQQLAGLGDGRPLTEWWRGETGGIRRSPAA</sequence>
<evidence type="ECO:0000313" key="2">
    <source>
        <dbReference type="Proteomes" id="UP000244930"/>
    </source>
</evidence>
<accession>A0A2U8GRV9</accession>
<dbReference type="InterPro" id="IPR005358">
    <property type="entry name" value="Puta_zinc/iron-chelating_dom"/>
</dbReference>
<gene>
    <name evidence="1" type="ORF">CEW83_11360</name>
</gene>
<dbReference type="Proteomes" id="UP000244930">
    <property type="component" value="Chromosome"/>
</dbReference>
<dbReference type="Pfam" id="PF03692">
    <property type="entry name" value="CxxCxxCC"/>
    <property type="match status" value="1"/>
</dbReference>
<dbReference type="KEGG" id="acom:CEW83_11360"/>
<dbReference type="EMBL" id="CP022187">
    <property type="protein sequence ID" value="AWI75736.1"/>
    <property type="molecule type" value="Genomic_DNA"/>
</dbReference>
<keyword evidence="2" id="KW-1185">Reference proteome</keyword>
<reference evidence="1 2" key="1">
    <citation type="submission" date="2017-06" db="EMBL/GenBank/DDBJ databases">
        <title>Azoarcus.</title>
        <authorList>
            <person name="Woo J.-H."/>
            <person name="Kim H.-S."/>
        </authorList>
    </citation>
    <scope>NUCLEOTIDE SEQUENCE [LARGE SCALE GENOMIC DNA]</scope>
    <source>
        <strain evidence="1 2">TSPY31</strain>
    </source>
</reference>
<organism evidence="1 2">
    <name type="scientific">Parazoarcus communis</name>
    <dbReference type="NCBI Taxonomy" id="41977"/>
    <lineage>
        <taxon>Bacteria</taxon>
        <taxon>Pseudomonadati</taxon>
        <taxon>Pseudomonadota</taxon>
        <taxon>Betaproteobacteria</taxon>
        <taxon>Rhodocyclales</taxon>
        <taxon>Zoogloeaceae</taxon>
        <taxon>Parazoarcus</taxon>
    </lineage>
</organism>
<evidence type="ECO:0000313" key="1">
    <source>
        <dbReference type="EMBL" id="AWI75736.1"/>
    </source>
</evidence>
<protein>
    <submittedName>
        <fullName evidence="1">Zinc/iron-chelating domain-containing protein</fullName>
    </submittedName>
</protein>